<comment type="caution">
    <text evidence="4">The sequence shown here is derived from an EMBL/GenBank/DDBJ whole genome shotgun (WGS) entry which is preliminary data.</text>
</comment>
<feature type="domain" description="DUF7703" evidence="3">
    <location>
        <begin position="24"/>
        <end position="257"/>
    </location>
</feature>
<evidence type="ECO:0000313" key="5">
    <source>
        <dbReference type="Proteomes" id="UP001338125"/>
    </source>
</evidence>
<reference evidence="4 5" key="1">
    <citation type="submission" date="2024-01" db="EMBL/GenBank/DDBJ databases">
        <title>Complete genome of Cladobotryum mycophilum ATHUM6906.</title>
        <authorList>
            <person name="Christinaki A.C."/>
            <person name="Myridakis A.I."/>
            <person name="Kouvelis V.N."/>
        </authorList>
    </citation>
    <scope>NUCLEOTIDE SEQUENCE [LARGE SCALE GENOMIC DNA]</scope>
    <source>
        <strain evidence="4 5">ATHUM6906</strain>
    </source>
</reference>
<feature type="transmembrane region" description="Helical" evidence="2">
    <location>
        <begin position="162"/>
        <end position="180"/>
    </location>
</feature>
<feature type="transmembrane region" description="Helical" evidence="2">
    <location>
        <begin position="201"/>
        <end position="222"/>
    </location>
</feature>
<dbReference type="InterPro" id="IPR056120">
    <property type="entry name" value="DUF7703"/>
</dbReference>
<feature type="transmembrane region" description="Helical" evidence="2">
    <location>
        <begin position="121"/>
        <end position="142"/>
    </location>
</feature>
<organism evidence="4 5">
    <name type="scientific">Cladobotryum mycophilum</name>
    <dbReference type="NCBI Taxonomy" id="491253"/>
    <lineage>
        <taxon>Eukaryota</taxon>
        <taxon>Fungi</taxon>
        <taxon>Dikarya</taxon>
        <taxon>Ascomycota</taxon>
        <taxon>Pezizomycotina</taxon>
        <taxon>Sordariomycetes</taxon>
        <taxon>Hypocreomycetidae</taxon>
        <taxon>Hypocreales</taxon>
        <taxon>Hypocreaceae</taxon>
        <taxon>Cladobotryum</taxon>
    </lineage>
</organism>
<protein>
    <recommendedName>
        <fullName evidence="3">DUF7703 domain-containing protein</fullName>
    </recommendedName>
</protein>
<evidence type="ECO:0000259" key="3">
    <source>
        <dbReference type="Pfam" id="PF24802"/>
    </source>
</evidence>
<evidence type="ECO:0000256" key="1">
    <source>
        <dbReference type="SAM" id="MobiDB-lite"/>
    </source>
</evidence>
<dbReference type="EMBL" id="JAVFKD010000012">
    <property type="protein sequence ID" value="KAK5993925.1"/>
    <property type="molecule type" value="Genomic_DNA"/>
</dbReference>
<feature type="transmembrane region" description="Helical" evidence="2">
    <location>
        <begin position="53"/>
        <end position="77"/>
    </location>
</feature>
<evidence type="ECO:0000256" key="2">
    <source>
        <dbReference type="SAM" id="Phobius"/>
    </source>
</evidence>
<dbReference type="Pfam" id="PF24802">
    <property type="entry name" value="DUF7703"/>
    <property type="match status" value="1"/>
</dbReference>
<keyword evidence="5" id="KW-1185">Reference proteome</keyword>
<sequence>MTGWITGRGFGSGVQGLGSLSLTIITVFLSIACYNVIELFIVIAVTFKRYAGLYFWSFLVATSGVALSSSGFFIKYFGPHSLGYLSCTLSLMGWVSMVTGQSMVLWSRLHLVMRHERRLQIILWIIIIDAVVCHGTIIPMVYGSFSSNPEIWEKPYSIAEKIEVIIFFLQEITISILYIIETIDFMRPKRPSSNRRSSRRLMKNLIIVNVLVILLDITILTLEFENLYNYQISYKPLAYSVKLKIEFTVLNDLVDLTTEKKELKSLQLTNSCAESNNTDTGIQTASSSSKKTISSHVEAVGGSESYRELPISNEIPD</sequence>
<name>A0ABR0SP41_9HYPO</name>
<gene>
    <name evidence="4" type="ORF">PT974_07363</name>
</gene>
<dbReference type="Proteomes" id="UP001338125">
    <property type="component" value="Unassembled WGS sequence"/>
</dbReference>
<feature type="region of interest" description="Disordered" evidence="1">
    <location>
        <begin position="277"/>
        <end position="317"/>
    </location>
</feature>
<feature type="transmembrane region" description="Helical" evidence="2">
    <location>
        <begin position="83"/>
        <end position="109"/>
    </location>
</feature>
<feature type="compositionally biased region" description="Low complexity" evidence="1">
    <location>
        <begin position="286"/>
        <end position="295"/>
    </location>
</feature>
<keyword evidence="2" id="KW-0472">Membrane</keyword>
<dbReference type="PANTHER" id="PTHR37013:SF3">
    <property type="entry name" value="INTEGRAL MEMBRANE PROTEIN (AFU_ORTHOLOGUE AFUA_1G05950)"/>
    <property type="match status" value="1"/>
</dbReference>
<keyword evidence="2" id="KW-0812">Transmembrane</keyword>
<proteinExistence type="predicted"/>
<dbReference type="PANTHER" id="PTHR37013">
    <property type="entry name" value="INTEGRAL MEMBRANE PROTEIN (AFU_ORTHOLOGUE AFUA_1G05950)-RELATED"/>
    <property type="match status" value="1"/>
</dbReference>
<feature type="transmembrane region" description="Helical" evidence="2">
    <location>
        <begin position="20"/>
        <end position="46"/>
    </location>
</feature>
<accession>A0ABR0SP41</accession>
<keyword evidence="2" id="KW-1133">Transmembrane helix</keyword>
<evidence type="ECO:0000313" key="4">
    <source>
        <dbReference type="EMBL" id="KAK5993925.1"/>
    </source>
</evidence>